<proteinExistence type="predicted"/>
<evidence type="ECO:0000313" key="1">
    <source>
        <dbReference type="EMBL" id="EFK35827.1"/>
    </source>
</evidence>
<dbReference type="EMBL" id="ACKQ02000007">
    <property type="protein sequence ID" value="EFK35827.1"/>
    <property type="molecule type" value="Genomic_DNA"/>
</dbReference>
<name>A0ABP2IRM6_CHRGE</name>
<comment type="caution">
    <text evidence="1">The sequence shown here is derived from an EMBL/GenBank/DDBJ whole genome shotgun (WGS) entry which is preliminary data.</text>
</comment>
<reference evidence="1" key="1">
    <citation type="submission" date="2010-06" db="EMBL/GenBank/DDBJ databases">
        <authorList>
            <person name="Muzny D."/>
            <person name="Qin X."/>
            <person name="Buhay C."/>
            <person name="Dugan-Rocha S."/>
            <person name="Ding Y."/>
            <person name="Chen G."/>
            <person name="Hawes A."/>
            <person name="Holder M."/>
            <person name="Jhangiani S."/>
            <person name="Johnson A."/>
            <person name="Khan Z."/>
            <person name="Li Z."/>
            <person name="Liu W."/>
            <person name="Liu X."/>
            <person name="Perez L."/>
            <person name="Shen H."/>
            <person name="Wang Q."/>
            <person name="Watt J."/>
            <person name="Xi L."/>
            <person name="Xin Y."/>
            <person name="Zhou J."/>
            <person name="Deng J."/>
            <person name="Jiang H."/>
            <person name="Liu Y."/>
            <person name="Qu J."/>
            <person name="Song X.-Z."/>
            <person name="Zhang L."/>
            <person name="Villasana D."/>
            <person name="Johnson A."/>
            <person name="Liu J."/>
            <person name="Liyanage D."/>
            <person name="Lorensuhewa L."/>
            <person name="Robinson T."/>
            <person name="Song A."/>
            <person name="Song B.-B."/>
            <person name="Dinh H."/>
            <person name="Thornton R."/>
            <person name="Coyle M."/>
            <person name="Francisco L."/>
            <person name="Jackson L."/>
            <person name="Javaid M."/>
            <person name="Korchina V."/>
            <person name="Kovar C."/>
            <person name="Mata R."/>
            <person name="Mathew T."/>
            <person name="Ngo R."/>
            <person name="Nguyen L."/>
            <person name="Nguyen N."/>
            <person name="Okwuonu G."/>
            <person name="Ongeri F."/>
            <person name="Pham C."/>
            <person name="Simmons D."/>
            <person name="Wilczek-Boney K."/>
            <person name="Hale W."/>
            <person name="Jakkamsetti A."/>
            <person name="Pham P."/>
            <person name="Ruth R."/>
            <person name="San Lucas F."/>
            <person name="Warren J."/>
            <person name="Zhang J."/>
            <person name="Zhao Z."/>
            <person name="Zhou C."/>
            <person name="Zhu D."/>
            <person name="Lee S."/>
            <person name="Bess C."/>
            <person name="Blankenburg K."/>
            <person name="Forbes L."/>
            <person name="Fu Q."/>
            <person name="Gubbala S."/>
            <person name="Hirani K."/>
            <person name="Jayaseelan J.C."/>
            <person name="Lara F."/>
            <person name="Munidasa M."/>
            <person name="Palculict T."/>
            <person name="Patil S."/>
            <person name="Pu L.-L."/>
            <person name="Saada N."/>
            <person name="Tang L."/>
            <person name="Weissenberger G."/>
            <person name="Zhu Y."/>
            <person name="Hemphill L."/>
            <person name="Shang Y."/>
            <person name="Youmans B."/>
            <person name="Ayvaz T."/>
            <person name="Ross M."/>
            <person name="Santibanez J."/>
            <person name="Aqrawi P."/>
            <person name="Gross S."/>
            <person name="Joshi V."/>
            <person name="Fowler G."/>
            <person name="Nazareth L."/>
            <person name="Reid J."/>
            <person name="Worley K."/>
            <person name="Petrosino J."/>
            <person name="Highlander S."/>
            <person name="Gibbs R."/>
        </authorList>
    </citation>
    <scope>NUCLEOTIDE SEQUENCE [LARGE SCALE GENOMIC DNA]</scope>
    <source>
        <strain evidence="1">ATCC 35910</strain>
    </source>
</reference>
<sequence>MKLIIRNSFVYLWLQNILMRTILFLLLMVCGVFCFAQEQLQPVGSTVIETVDGDLDGDKIPEKVIVYNTKDTTDMGNMREIQILKKVNGKWTILEKSRNAVMESRAGGMMGDPYGETKIEKGILIISQNGGSSWKWNVTDKYRYQNGHFELIGTSSTSGRPGDYWKDIDFNLSTGQLNYSKEVENTAEYGKSLKETYIKKGVKINLQNRNQEKQQKIVLPKTKEEVYF</sequence>
<protein>
    <submittedName>
        <fullName evidence="1">Uncharacterized protein</fullName>
    </submittedName>
</protein>
<keyword evidence="2" id="KW-1185">Reference proteome</keyword>
<organism evidence="1 2">
    <name type="scientific">Chryseobacterium gleum ATCC 35910</name>
    <dbReference type="NCBI Taxonomy" id="525257"/>
    <lineage>
        <taxon>Bacteria</taxon>
        <taxon>Pseudomonadati</taxon>
        <taxon>Bacteroidota</taxon>
        <taxon>Flavobacteriia</taxon>
        <taxon>Flavobacteriales</taxon>
        <taxon>Weeksellaceae</taxon>
        <taxon>Chryseobacterium group</taxon>
        <taxon>Chryseobacterium</taxon>
    </lineage>
</organism>
<accession>A0ABP2IRM6</accession>
<dbReference type="Proteomes" id="UP000002969">
    <property type="component" value="Unassembled WGS sequence"/>
</dbReference>
<evidence type="ECO:0000313" key="2">
    <source>
        <dbReference type="Proteomes" id="UP000002969"/>
    </source>
</evidence>
<gene>
    <name evidence="1" type="ORF">HMPREF0204_14896</name>
</gene>